<gene>
    <name evidence="3" type="ORF">METZ01_LOCUS390105</name>
</gene>
<protein>
    <recommendedName>
        <fullName evidence="2">Metallo-beta-lactamase domain-containing protein</fullName>
    </recommendedName>
</protein>
<dbReference type="PANTHER" id="PTHR43084:SF1">
    <property type="entry name" value="PERSULFIDE DIOXYGENASE ETHE1, MITOCHONDRIAL"/>
    <property type="match status" value="1"/>
</dbReference>
<dbReference type="EMBL" id="UINC01146491">
    <property type="protein sequence ID" value="SVD37251.1"/>
    <property type="molecule type" value="Genomic_DNA"/>
</dbReference>
<dbReference type="CDD" id="cd07724">
    <property type="entry name" value="POD-like_MBL-fold"/>
    <property type="match status" value="1"/>
</dbReference>
<dbReference type="SUPFAM" id="SSF56281">
    <property type="entry name" value="Metallo-hydrolase/oxidoreductase"/>
    <property type="match status" value="1"/>
</dbReference>
<dbReference type="PANTHER" id="PTHR43084">
    <property type="entry name" value="PERSULFIDE DIOXYGENASE ETHE1"/>
    <property type="match status" value="1"/>
</dbReference>
<reference evidence="3" key="1">
    <citation type="submission" date="2018-05" db="EMBL/GenBank/DDBJ databases">
        <authorList>
            <person name="Lanie J.A."/>
            <person name="Ng W.-L."/>
            <person name="Kazmierczak K.M."/>
            <person name="Andrzejewski T.M."/>
            <person name="Davidsen T.M."/>
            <person name="Wayne K.J."/>
            <person name="Tettelin H."/>
            <person name="Glass J.I."/>
            <person name="Rusch D."/>
            <person name="Podicherti R."/>
            <person name="Tsui H.-C.T."/>
            <person name="Winkler M.E."/>
        </authorList>
    </citation>
    <scope>NUCLEOTIDE SEQUENCE</scope>
</reference>
<organism evidence="3">
    <name type="scientific">marine metagenome</name>
    <dbReference type="NCBI Taxonomy" id="408172"/>
    <lineage>
        <taxon>unclassified sequences</taxon>
        <taxon>metagenomes</taxon>
        <taxon>ecological metagenomes</taxon>
    </lineage>
</organism>
<dbReference type="InterPro" id="IPR001279">
    <property type="entry name" value="Metallo-B-lactamas"/>
</dbReference>
<feature type="domain" description="Metallo-beta-lactamase" evidence="2">
    <location>
        <begin position="15"/>
        <end position="174"/>
    </location>
</feature>
<dbReference type="GO" id="GO:0070813">
    <property type="term" value="P:hydrogen sulfide metabolic process"/>
    <property type="evidence" value="ECO:0007669"/>
    <property type="project" value="TreeGrafter"/>
</dbReference>
<dbReference type="Gene3D" id="3.60.15.10">
    <property type="entry name" value="Ribonuclease Z/Hydroxyacylglutathione hydrolase-like"/>
    <property type="match status" value="1"/>
</dbReference>
<dbReference type="SMART" id="SM00849">
    <property type="entry name" value="Lactamase_B"/>
    <property type="match status" value="1"/>
</dbReference>
<dbReference type="InterPro" id="IPR051682">
    <property type="entry name" value="Mito_Persulfide_Diox"/>
</dbReference>
<dbReference type="GO" id="GO:0046872">
    <property type="term" value="F:metal ion binding"/>
    <property type="evidence" value="ECO:0007669"/>
    <property type="project" value="UniProtKB-KW"/>
</dbReference>
<dbReference type="GO" id="GO:0050313">
    <property type="term" value="F:sulfur dioxygenase activity"/>
    <property type="evidence" value="ECO:0007669"/>
    <property type="project" value="InterPro"/>
</dbReference>
<evidence type="ECO:0000313" key="3">
    <source>
        <dbReference type="EMBL" id="SVD37251.1"/>
    </source>
</evidence>
<dbReference type="AlphaFoldDB" id="A0A382UU99"/>
<sequence length="231" mass="26249">MNKIKIKQLFYYDTWTYTYLVWDESTKESIIIDPVIEQLDRDIVLINKLKLKLLYIFETHVHADHITAASKLKELTNAKICYGSKTGVDGADILFEDGDKINFGKHEITAIHTPGHTGGCVSYYIQGSIFTGDTLFIEGTGRTDFQEGSSSSIYDSVRNKIFSYPDETIVYPCHNYNGFLNSTIGHEKKFNPNVGDKISKEVFIDNEKRKNRPYPKNFDIAVPANLKCGKV</sequence>
<keyword evidence="1" id="KW-0479">Metal-binding</keyword>
<evidence type="ECO:0000259" key="2">
    <source>
        <dbReference type="SMART" id="SM00849"/>
    </source>
</evidence>
<dbReference type="Pfam" id="PF00753">
    <property type="entry name" value="Lactamase_B"/>
    <property type="match status" value="1"/>
</dbReference>
<accession>A0A382UU99</accession>
<evidence type="ECO:0000256" key="1">
    <source>
        <dbReference type="ARBA" id="ARBA00022723"/>
    </source>
</evidence>
<dbReference type="InterPro" id="IPR044528">
    <property type="entry name" value="POD-like_MBL-fold"/>
</dbReference>
<proteinExistence type="predicted"/>
<dbReference type="GO" id="GO:0006749">
    <property type="term" value="P:glutathione metabolic process"/>
    <property type="evidence" value="ECO:0007669"/>
    <property type="project" value="InterPro"/>
</dbReference>
<dbReference type="InterPro" id="IPR036866">
    <property type="entry name" value="RibonucZ/Hydroxyglut_hydro"/>
</dbReference>
<name>A0A382UU99_9ZZZZ</name>